<dbReference type="AlphaFoldDB" id="U9U5I9"/>
<dbReference type="HOGENOM" id="CLU_2224578_0_0_1"/>
<gene>
    <name evidence="1" type="ORF">GLOINDRAFT_23692</name>
</gene>
<organism evidence="1">
    <name type="scientific">Rhizophagus irregularis (strain DAOM 181602 / DAOM 197198 / MUCL 43194)</name>
    <name type="common">Arbuscular mycorrhizal fungus</name>
    <name type="synonym">Glomus intraradices</name>
    <dbReference type="NCBI Taxonomy" id="747089"/>
    <lineage>
        <taxon>Eukaryota</taxon>
        <taxon>Fungi</taxon>
        <taxon>Fungi incertae sedis</taxon>
        <taxon>Mucoromycota</taxon>
        <taxon>Glomeromycotina</taxon>
        <taxon>Glomeromycetes</taxon>
        <taxon>Glomerales</taxon>
        <taxon>Glomeraceae</taxon>
        <taxon>Rhizophagus</taxon>
    </lineage>
</organism>
<reference evidence="1" key="1">
    <citation type="submission" date="2013-07" db="EMBL/GenBank/DDBJ databases">
        <title>The genome of an arbuscular mycorrhizal fungus provides insights into the evolution of the oldest plant symbiosis.</title>
        <authorList>
            <consortium name="DOE Joint Genome Institute"/>
            <person name="Tisserant E."/>
            <person name="Malbreil M."/>
            <person name="Kuo A."/>
            <person name="Kohler A."/>
            <person name="Symeonidi A."/>
            <person name="Balestrini R."/>
            <person name="Charron P."/>
            <person name="Duensing N."/>
            <person name="Frei-dit-Frey N."/>
            <person name="Gianinazzi-Pearson V."/>
            <person name="Gilbert B."/>
            <person name="Handa Y."/>
            <person name="Hijri M."/>
            <person name="Kaul R."/>
            <person name="Kawaguchi M."/>
            <person name="Krajinski F."/>
            <person name="Lammers P."/>
            <person name="Lapierre D."/>
            <person name="Masclaux F.G."/>
            <person name="Murat C."/>
            <person name="Morin E."/>
            <person name="Ndikumana S."/>
            <person name="Pagni M."/>
            <person name="Petitpierre D."/>
            <person name="Requena N."/>
            <person name="Rosikiewicz P."/>
            <person name="Riley R."/>
            <person name="Saito K."/>
            <person name="San Clemente H."/>
            <person name="Shapiro H."/>
            <person name="van Tuinen D."/>
            <person name="Becard G."/>
            <person name="Bonfante P."/>
            <person name="Paszkowski U."/>
            <person name="Shachar-Hill Y."/>
            <person name="Young J.P."/>
            <person name="Sanders I.R."/>
            <person name="Henrissat B."/>
            <person name="Rensing S.A."/>
            <person name="Grigoriev I.V."/>
            <person name="Corradi N."/>
            <person name="Roux C."/>
            <person name="Martin F."/>
        </authorList>
    </citation>
    <scope>NUCLEOTIDE SEQUENCE</scope>
    <source>
        <strain evidence="1">DAOM 197198</strain>
    </source>
</reference>
<protein>
    <submittedName>
        <fullName evidence="1">Uncharacterized protein</fullName>
    </submittedName>
</protein>
<sequence length="106" mass="12228">MVDIADKYYKLVKSMEDMGLSILSTVDTQPVLEIQDDFYTCRVHIVHKWDLLLQNFVPIIIIRLISLILSMEVPMYASKYRINLSLDHLTDRNSALILAWTESGKG</sequence>
<proteinExistence type="predicted"/>
<dbReference type="EMBL" id="KI281817">
    <property type="protein sequence ID" value="ESA15620.1"/>
    <property type="molecule type" value="Genomic_DNA"/>
</dbReference>
<accession>U9U5I9</accession>
<evidence type="ECO:0000313" key="1">
    <source>
        <dbReference type="EMBL" id="ESA15620.1"/>
    </source>
</evidence>
<name>U9U5I9_RHIID</name>